<evidence type="ECO:0000313" key="3">
    <source>
        <dbReference type="Proteomes" id="UP000321103"/>
    </source>
</evidence>
<keyword evidence="1" id="KW-0812">Transmembrane</keyword>
<dbReference type="AlphaFoldDB" id="A0A512IIA7"/>
<feature type="transmembrane region" description="Helical" evidence="1">
    <location>
        <begin position="59"/>
        <end position="76"/>
    </location>
</feature>
<keyword evidence="1" id="KW-1133">Transmembrane helix</keyword>
<keyword evidence="1" id="KW-0472">Membrane</keyword>
<reference evidence="2 3" key="1">
    <citation type="submission" date="2019-07" db="EMBL/GenBank/DDBJ databases">
        <title>Whole genome shotgun sequence of Kocuria turfanensis NBRC 107627.</title>
        <authorList>
            <person name="Hosoyama A."/>
            <person name="Uohara A."/>
            <person name="Ohji S."/>
            <person name="Ichikawa N."/>
        </authorList>
    </citation>
    <scope>NUCLEOTIDE SEQUENCE [LARGE SCALE GENOMIC DNA]</scope>
    <source>
        <strain evidence="2 3">NBRC 107627</strain>
    </source>
</reference>
<sequence length="115" mass="12245">MLVVDVLLVLLFAAVGRSTHALDPVGVLETAWPFLTGLLLGWAAWQLPRHPVGLWPRGVALWLTTVTVGMGLRVLVGEGTAPSFVLVTLGVLAVLLLGHRALALTVRAARARRTP</sequence>
<feature type="transmembrane region" description="Helical" evidence="1">
    <location>
        <begin position="82"/>
        <end position="103"/>
    </location>
</feature>
<dbReference type="Pfam" id="PF11255">
    <property type="entry name" value="DUF3054"/>
    <property type="match status" value="1"/>
</dbReference>
<dbReference type="STRING" id="388357.GCA_001580365_00498"/>
<proteinExistence type="predicted"/>
<keyword evidence="3" id="KW-1185">Reference proteome</keyword>
<evidence type="ECO:0000313" key="2">
    <source>
        <dbReference type="EMBL" id="GEO97378.1"/>
    </source>
</evidence>
<dbReference type="EMBL" id="BJZS01000123">
    <property type="protein sequence ID" value="GEO97378.1"/>
    <property type="molecule type" value="Genomic_DNA"/>
</dbReference>
<accession>A0A512IIA7</accession>
<organism evidence="2 3">
    <name type="scientific">Kocuria turfanensis</name>
    <dbReference type="NCBI Taxonomy" id="388357"/>
    <lineage>
        <taxon>Bacteria</taxon>
        <taxon>Bacillati</taxon>
        <taxon>Actinomycetota</taxon>
        <taxon>Actinomycetes</taxon>
        <taxon>Micrococcales</taxon>
        <taxon>Micrococcaceae</taxon>
        <taxon>Kocuria</taxon>
    </lineage>
</organism>
<gene>
    <name evidence="2" type="ORF">KTU01_35010</name>
</gene>
<protein>
    <submittedName>
        <fullName evidence="2">Membrane protein</fullName>
    </submittedName>
</protein>
<comment type="caution">
    <text evidence="2">The sequence shown here is derived from an EMBL/GenBank/DDBJ whole genome shotgun (WGS) entry which is preliminary data.</text>
</comment>
<feature type="transmembrane region" description="Helical" evidence="1">
    <location>
        <begin position="31"/>
        <end position="47"/>
    </location>
</feature>
<name>A0A512IIA7_9MICC</name>
<dbReference type="Proteomes" id="UP000321103">
    <property type="component" value="Unassembled WGS sequence"/>
</dbReference>
<evidence type="ECO:0000256" key="1">
    <source>
        <dbReference type="SAM" id="Phobius"/>
    </source>
</evidence>
<dbReference type="InterPro" id="IPR021414">
    <property type="entry name" value="DUF3054"/>
</dbReference>